<gene>
    <name evidence="3" type="ORF">BEWA_033030</name>
</gene>
<protein>
    <submittedName>
        <fullName evidence="3">Uncharacterized protein</fullName>
    </submittedName>
</protein>
<feature type="region of interest" description="Disordered" evidence="1">
    <location>
        <begin position="435"/>
        <end position="493"/>
    </location>
</feature>
<feature type="compositionally biased region" description="Basic and acidic residues" evidence="1">
    <location>
        <begin position="467"/>
        <end position="484"/>
    </location>
</feature>
<evidence type="ECO:0000256" key="2">
    <source>
        <dbReference type="SAM" id="Phobius"/>
    </source>
</evidence>
<dbReference type="KEGG" id="beq:BEWA_033030"/>
<feature type="compositionally biased region" description="Acidic residues" evidence="1">
    <location>
        <begin position="437"/>
        <end position="466"/>
    </location>
</feature>
<dbReference type="VEuPathDB" id="PiroplasmaDB:BEWA_033030"/>
<dbReference type="EMBL" id="CP001669">
    <property type="protein sequence ID" value="AFZ80450.1"/>
    <property type="molecule type" value="Genomic_DNA"/>
</dbReference>
<dbReference type="Proteomes" id="UP000031512">
    <property type="component" value="Chromosome 1"/>
</dbReference>
<dbReference type="GeneID" id="15803294"/>
<sequence length="542" mass="62615">MSTGKITIDIGKKFKSSYNEPAIPCYYKDGQSRNIGKTEHIAGGYKDYTLSLKDLSNEKTQIDIERNGTKQNFSTIFSTCEKITVSYLLEDETNAVPLLVQLCKSNGITEIYVPNGQNSWRKHITSTGNDIPKNLSSVIHSLLTCPVVIFLDTNKDYYITGFPSNSLNLPRINITDDSSRSYNCYYKRFKHSYYGGQKIRVVSIRHNNSPIEFDKGVLENEYVHVIVSYWTGDRTYKNPLILELGIMHTSGHKSNVYYAPIGDHWRDSGYLHHRLMDEQSRQNCNQNNAHVIDTSKKVSTIYSCLSCRVCNIHTTYINETNYQYGSVTHEMKEGNDHNKHLDRKGVIDYNNYVGSFQNRDHIQLGLFVTDKTSKVTTYWYKDDSYPSLIYIHSPIDKWYRITKDYTSLWHRVTSTLNKDDKKAIYEKLVSISKGEDEQPITEEEKEILDELERDEESTEESEDEYTHEDKHNTYDDTARKEKDKPKRKPKKSYSYSGISTVGIVAGVVVAGLCIGMIGRMVWNRYSPRMYHVFHNVVLPSYL</sequence>
<reference evidence="3 4" key="1">
    <citation type="journal article" date="2012" name="BMC Genomics">
        <title>Comparative genomic analysis and phylogenetic position of Theileria equi.</title>
        <authorList>
            <person name="Kappmeyer L.S."/>
            <person name="Thiagarajan M."/>
            <person name="Herndon D.R."/>
            <person name="Ramsay J.D."/>
            <person name="Caler E."/>
            <person name="Djikeng A."/>
            <person name="Gillespie J.J."/>
            <person name="Lau A.O."/>
            <person name="Roalson E.H."/>
            <person name="Silva J.C."/>
            <person name="Silva M.G."/>
            <person name="Suarez C.E."/>
            <person name="Ueti M.W."/>
            <person name="Nene V.M."/>
            <person name="Mealey R.H."/>
            <person name="Knowles D.P."/>
            <person name="Brayton K.A."/>
        </authorList>
    </citation>
    <scope>NUCLEOTIDE SEQUENCE [LARGE SCALE GENOMIC DNA]</scope>
    <source>
        <strain evidence="3 4">WA</strain>
    </source>
</reference>
<dbReference type="RefSeq" id="XP_004830116.1">
    <property type="nucleotide sequence ID" value="XM_004830059.1"/>
</dbReference>
<accession>L0AY19</accession>
<name>L0AY19_THEEQ</name>
<keyword evidence="2" id="KW-0812">Transmembrane</keyword>
<keyword evidence="4" id="KW-1185">Reference proteome</keyword>
<evidence type="ECO:0000313" key="4">
    <source>
        <dbReference type="Proteomes" id="UP000031512"/>
    </source>
</evidence>
<dbReference type="AlphaFoldDB" id="L0AY19"/>
<keyword evidence="2" id="KW-1133">Transmembrane helix</keyword>
<proteinExistence type="predicted"/>
<keyword evidence="2" id="KW-0472">Membrane</keyword>
<evidence type="ECO:0000256" key="1">
    <source>
        <dbReference type="SAM" id="MobiDB-lite"/>
    </source>
</evidence>
<organism evidence="3 4">
    <name type="scientific">Theileria equi strain WA</name>
    <dbReference type="NCBI Taxonomy" id="1537102"/>
    <lineage>
        <taxon>Eukaryota</taxon>
        <taxon>Sar</taxon>
        <taxon>Alveolata</taxon>
        <taxon>Apicomplexa</taxon>
        <taxon>Aconoidasida</taxon>
        <taxon>Piroplasmida</taxon>
        <taxon>Theileriidae</taxon>
        <taxon>Theileria</taxon>
    </lineage>
</organism>
<evidence type="ECO:0000313" key="3">
    <source>
        <dbReference type="EMBL" id="AFZ80450.1"/>
    </source>
</evidence>
<feature type="transmembrane region" description="Helical" evidence="2">
    <location>
        <begin position="493"/>
        <end position="518"/>
    </location>
</feature>